<proteinExistence type="predicted"/>
<dbReference type="AlphaFoldDB" id="A0A5C5VJV6"/>
<feature type="compositionally biased region" description="Low complexity" evidence="1">
    <location>
        <begin position="138"/>
        <end position="155"/>
    </location>
</feature>
<feature type="region of interest" description="Disordered" evidence="1">
    <location>
        <begin position="134"/>
        <end position="155"/>
    </location>
</feature>
<sequence length="180" mass="20097">MGAYPMATAALEPTFACLTEWSDQRQRYEADLQESFDALDAFQRQLDAWQRRLADEQEQLDEQRARLKELADANGQADQSADQLKSENARLSEEAEQARQGQQDLQRQLEEARAELAREKQHWSGELERVAKLLEQQSAAPADAPAAAGPGPAVSGDPVLGSVVAQFSKLRQQRAERGHR</sequence>
<evidence type="ECO:0000313" key="3">
    <source>
        <dbReference type="Proteomes" id="UP000316714"/>
    </source>
</evidence>
<keyword evidence="3" id="KW-1185">Reference proteome</keyword>
<evidence type="ECO:0000256" key="1">
    <source>
        <dbReference type="SAM" id="MobiDB-lite"/>
    </source>
</evidence>
<dbReference type="Gene3D" id="1.10.287.1490">
    <property type="match status" value="1"/>
</dbReference>
<dbReference type="Proteomes" id="UP000316714">
    <property type="component" value="Unassembled WGS sequence"/>
</dbReference>
<accession>A0A5C5VJV6</accession>
<gene>
    <name evidence="2" type="primary">smc_7</name>
    <name evidence="2" type="ORF">KOR34_30630</name>
</gene>
<comment type="caution">
    <text evidence="2">The sequence shown here is derived from an EMBL/GenBank/DDBJ whole genome shotgun (WGS) entry which is preliminary data.</text>
</comment>
<organism evidence="2 3">
    <name type="scientific">Posidoniimonas corsicana</name>
    <dbReference type="NCBI Taxonomy" id="1938618"/>
    <lineage>
        <taxon>Bacteria</taxon>
        <taxon>Pseudomonadati</taxon>
        <taxon>Planctomycetota</taxon>
        <taxon>Planctomycetia</taxon>
        <taxon>Pirellulales</taxon>
        <taxon>Lacipirellulaceae</taxon>
        <taxon>Posidoniimonas</taxon>
    </lineage>
</organism>
<protein>
    <submittedName>
        <fullName evidence="2">Chromosome partition protein Smc</fullName>
    </submittedName>
</protein>
<name>A0A5C5VJV6_9BACT</name>
<reference evidence="2 3" key="1">
    <citation type="submission" date="2019-02" db="EMBL/GenBank/DDBJ databases">
        <title>Deep-cultivation of Planctomycetes and their phenomic and genomic characterization uncovers novel biology.</title>
        <authorList>
            <person name="Wiegand S."/>
            <person name="Jogler M."/>
            <person name="Boedeker C."/>
            <person name="Pinto D."/>
            <person name="Vollmers J."/>
            <person name="Rivas-Marin E."/>
            <person name="Kohn T."/>
            <person name="Peeters S.H."/>
            <person name="Heuer A."/>
            <person name="Rast P."/>
            <person name="Oberbeckmann S."/>
            <person name="Bunk B."/>
            <person name="Jeske O."/>
            <person name="Meyerdierks A."/>
            <person name="Storesund J.E."/>
            <person name="Kallscheuer N."/>
            <person name="Luecker S."/>
            <person name="Lage O.M."/>
            <person name="Pohl T."/>
            <person name="Merkel B.J."/>
            <person name="Hornburger P."/>
            <person name="Mueller R.-W."/>
            <person name="Bruemmer F."/>
            <person name="Labrenz M."/>
            <person name="Spormann A.M."/>
            <person name="Op Den Camp H."/>
            <person name="Overmann J."/>
            <person name="Amann R."/>
            <person name="Jetten M.S.M."/>
            <person name="Mascher T."/>
            <person name="Medema M.H."/>
            <person name="Devos D.P."/>
            <person name="Kaster A.-K."/>
            <person name="Ovreas L."/>
            <person name="Rohde M."/>
            <person name="Galperin M.Y."/>
            <person name="Jogler C."/>
        </authorList>
    </citation>
    <scope>NUCLEOTIDE SEQUENCE [LARGE SCALE GENOMIC DNA]</scope>
    <source>
        <strain evidence="2 3">KOR34</strain>
    </source>
</reference>
<feature type="compositionally biased region" description="Basic and acidic residues" evidence="1">
    <location>
        <begin position="84"/>
        <end position="97"/>
    </location>
</feature>
<feature type="region of interest" description="Disordered" evidence="1">
    <location>
        <begin position="70"/>
        <end position="110"/>
    </location>
</feature>
<dbReference type="EMBL" id="SIHJ01000001">
    <property type="protein sequence ID" value="TWT38095.1"/>
    <property type="molecule type" value="Genomic_DNA"/>
</dbReference>
<evidence type="ECO:0000313" key="2">
    <source>
        <dbReference type="EMBL" id="TWT38095.1"/>
    </source>
</evidence>